<dbReference type="PANTHER" id="PTHR10996">
    <property type="entry name" value="2-HYDROXYACID DEHYDROGENASE-RELATED"/>
    <property type="match status" value="1"/>
</dbReference>
<reference evidence="7 8" key="1">
    <citation type="submission" date="2019-10" db="EMBL/GenBank/DDBJ databases">
        <title>Isolation, Identification of Microvirga thermotolerans HR1, a novel thermophilic bacterium and Comparative Genomics of the genus Microvirga.</title>
        <authorList>
            <person name="Li J."/>
            <person name="Zhang W."/>
            <person name="Lin M."/>
            <person name="Wang J."/>
        </authorList>
    </citation>
    <scope>NUCLEOTIDE SEQUENCE [LARGE SCALE GENOMIC DNA]</scope>
    <source>
        <strain evidence="7 8">HR1</strain>
    </source>
</reference>
<dbReference type="InterPro" id="IPR036291">
    <property type="entry name" value="NAD(P)-bd_dom_sf"/>
</dbReference>
<evidence type="ECO:0000259" key="6">
    <source>
        <dbReference type="Pfam" id="PF02826"/>
    </source>
</evidence>
<dbReference type="GO" id="GO:0030267">
    <property type="term" value="F:glyoxylate reductase (NADPH) activity"/>
    <property type="evidence" value="ECO:0007669"/>
    <property type="project" value="TreeGrafter"/>
</dbReference>
<dbReference type="RefSeq" id="WP_152585024.1">
    <property type="nucleotide sequence ID" value="NZ_CP045423.1"/>
</dbReference>
<dbReference type="InterPro" id="IPR006140">
    <property type="entry name" value="D-isomer_DH_NAD-bd"/>
</dbReference>
<dbReference type="InterPro" id="IPR050223">
    <property type="entry name" value="D-isomer_2-hydroxyacid_DH"/>
</dbReference>
<name>A0A5P9JUC0_9HYPH</name>
<dbReference type="GO" id="GO:0005829">
    <property type="term" value="C:cytosol"/>
    <property type="evidence" value="ECO:0007669"/>
    <property type="project" value="TreeGrafter"/>
</dbReference>
<dbReference type="SUPFAM" id="SSF51735">
    <property type="entry name" value="NAD(P)-binding Rossmann-fold domains"/>
    <property type="match status" value="1"/>
</dbReference>
<dbReference type="GO" id="GO:0016618">
    <property type="term" value="F:hydroxypyruvate reductase [NAD(P)H] activity"/>
    <property type="evidence" value="ECO:0007669"/>
    <property type="project" value="TreeGrafter"/>
</dbReference>
<dbReference type="Gene3D" id="3.40.50.720">
    <property type="entry name" value="NAD(P)-binding Rossmann-like Domain"/>
    <property type="match status" value="2"/>
</dbReference>
<dbReference type="KEGG" id="mico:GDR74_03600"/>
<evidence type="ECO:0000313" key="7">
    <source>
        <dbReference type="EMBL" id="QFU15378.1"/>
    </source>
</evidence>
<proteinExistence type="inferred from homology"/>
<gene>
    <name evidence="7" type="ORF">GDR74_03600</name>
</gene>
<dbReference type="Pfam" id="PF00389">
    <property type="entry name" value="2-Hacid_dh"/>
    <property type="match status" value="1"/>
</dbReference>
<dbReference type="Proteomes" id="UP000325614">
    <property type="component" value="Chromosome"/>
</dbReference>
<comment type="similarity">
    <text evidence="4">Belongs to the D-isomer specific 2-hydroxyacid dehydrogenase family.</text>
</comment>
<dbReference type="InterPro" id="IPR006139">
    <property type="entry name" value="D-isomer_2_OHA_DH_cat_dom"/>
</dbReference>
<dbReference type="CDD" id="cd12156">
    <property type="entry name" value="HPPR"/>
    <property type="match status" value="1"/>
</dbReference>
<evidence type="ECO:0000256" key="3">
    <source>
        <dbReference type="ARBA" id="ARBA00023027"/>
    </source>
</evidence>
<dbReference type="FunFam" id="3.40.50.720:FF:000213">
    <property type="entry name" value="Putative 2-hydroxyacid dehydrogenase"/>
    <property type="match status" value="1"/>
</dbReference>
<evidence type="ECO:0000256" key="2">
    <source>
        <dbReference type="ARBA" id="ARBA00023002"/>
    </source>
</evidence>
<feature type="domain" description="D-isomer specific 2-hydroxyacid dehydrogenase NAD-binding" evidence="6">
    <location>
        <begin position="110"/>
        <end position="282"/>
    </location>
</feature>
<keyword evidence="3" id="KW-0520">NAD</keyword>
<protein>
    <submittedName>
        <fullName evidence="7">2-hydroxyacid dehydrogenase</fullName>
    </submittedName>
</protein>
<evidence type="ECO:0000256" key="1">
    <source>
        <dbReference type="ARBA" id="ARBA00022857"/>
    </source>
</evidence>
<evidence type="ECO:0000313" key="8">
    <source>
        <dbReference type="Proteomes" id="UP000325614"/>
    </source>
</evidence>
<evidence type="ECO:0000259" key="5">
    <source>
        <dbReference type="Pfam" id="PF00389"/>
    </source>
</evidence>
<dbReference type="SUPFAM" id="SSF52283">
    <property type="entry name" value="Formate/glycerate dehydrogenase catalytic domain-like"/>
    <property type="match status" value="1"/>
</dbReference>
<dbReference type="EMBL" id="CP045423">
    <property type="protein sequence ID" value="QFU15378.1"/>
    <property type="molecule type" value="Genomic_DNA"/>
</dbReference>
<organism evidence="7 8">
    <name type="scientific">Microvirga thermotolerans</name>
    <dbReference type="NCBI Taxonomy" id="2651334"/>
    <lineage>
        <taxon>Bacteria</taxon>
        <taxon>Pseudomonadati</taxon>
        <taxon>Pseudomonadota</taxon>
        <taxon>Alphaproteobacteria</taxon>
        <taxon>Hyphomicrobiales</taxon>
        <taxon>Methylobacteriaceae</taxon>
        <taxon>Microvirga</taxon>
    </lineage>
</organism>
<dbReference type="Pfam" id="PF02826">
    <property type="entry name" value="2-Hacid_dh_C"/>
    <property type="match status" value="1"/>
</dbReference>
<feature type="domain" description="D-isomer specific 2-hydroxyacid dehydrogenase catalytic" evidence="5">
    <location>
        <begin position="6"/>
        <end position="313"/>
    </location>
</feature>
<evidence type="ECO:0000256" key="4">
    <source>
        <dbReference type="RuleBase" id="RU003719"/>
    </source>
</evidence>
<keyword evidence="1" id="KW-0521">NADP</keyword>
<dbReference type="AlphaFoldDB" id="A0A5P9JUC0"/>
<keyword evidence="8" id="KW-1185">Reference proteome</keyword>
<accession>A0A5P9JUC0</accession>
<dbReference type="PANTHER" id="PTHR10996:SF178">
    <property type="entry name" value="2-HYDROXYACID DEHYDROGENASE YGL185C-RELATED"/>
    <property type="match status" value="1"/>
</dbReference>
<sequence>MNRTEILMTGRMLPSVVEALEERFALHRLWEAPDRDAMLREVAPRVRGLATSTMGGRIDGAFLELFPNLEIIASFGVGYDNVDVKAAAERGIVVTNTPDVLNDEVADLTIGLLIATLRRIPQADRYLRAGEWLKAPFPLSPSLRTRKVGIVGLGRIGKAIARRLEGFGVAIAYHGRTRQENVAYPYYPTLLELAEAMDVLIAITPGGAETRHMIGAAVLKALGPNGVLINVARGSVVDEAALIEALRRGTILAAGLDVFENEPHVPQALIDLDNVVLLPHIASGSVHTRRAMGQLVVDNLTSWFAGKGPLTPVPETPCAR</sequence>
<dbReference type="GO" id="GO:0051287">
    <property type="term" value="F:NAD binding"/>
    <property type="evidence" value="ECO:0007669"/>
    <property type="project" value="InterPro"/>
</dbReference>
<keyword evidence="2 4" id="KW-0560">Oxidoreductase</keyword>